<accession>A0AAP9Y499</accession>
<dbReference type="Proteomes" id="UP000594892">
    <property type="component" value="Chromosome 1"/>
</dbReference>
<dbReference type="RefSeq" id="WP_015878091.1">
    <property type="nucleotide sequence ID" value="NZ_CP021075.1"/>
</dbReference>
<gene>
    <name evidence="2" type="ORF">I6H06_05730</name>
    <name evidence="3" type="ORF">NFI99_10900</name>
</gene>
<name>A0AAP9Y499_BURGL</name>
<dbReference type="GeneID" id="45693878"/>
<feature type="signal peptide" evidence="1">
    <location>
        <begin position="1"/>
        <end position="33"/>
    </location>
</feature>
<dbReference type="Proteomes" id="UP001056386">
    <property type="component" value="Chromosome 2"/>
</dbReference>
<evidence type="ECO:0000313" key="3">
    <source>
        <dbReference type="EMBL" id="USS42685.1"/>
    </source>
</evidence>
<evidence type="ECO:0000256" key="1">
    <source>
        <dbReference type="SAM" id="SignalP"/>
    </source>
</evidence>
<feature type="chain" id="PRO_5042938219" description="Secreted protein" evidence="1">
    <location>
        <begin position="34"/>
        <end position="248"/>
    </location>
</feature>
<evidence type="ECO:0000313" key="5">
    <source>
        <dbReference type="Proteomes" id="UP001056386"/>
    </source>
</evidence>
<protein>
    <recommendedName>
        <fullName evidence="6">Secreted protein</fullName>
    </recommendedName>
</protein>
<dbReference type="EMBL" id="CP099583">
    <property type="protein sequence ID" value="USS42685.1"/>
    <property type="molecule type" value="Genomic_DNA"/>
</dbReference>
<dbReference type="EMBL" id="CP065600">
    <property type="protein sequence ID" value="QPQ91215.1"/>
    <property type="molecule type" value="Genomic_DNA"/>
</dbReference>
<evidence type="ECO:0000313" key="4">
    <source>
        <dbReference type="Proteomes" id="UP000594892"/>
    </source>
</evidence>
<reference evidence="3" key="2">
    <citation type="submission" date="2022-06" db="EMBL/GenBank/DDBJ databases">
        <title>Draft genome sequence of Burkholderia glumae strain GR20004 isolated from rice panicle showing bacterial panicle blight.</title>
        <authorList>
            <person name="Choi S.Y."/>
            <person name="Lee Y.H."/>
        </authorList>
    </citation>
    <scope>NUCLEOTIDE SEQUENCE</scope>
    <source>
        <strain evidence="3">GR20004</strain>
    </source>
</reference>
<proteinExistence type="predicted"/>
<sequence>MQISSTFPGRRVAAHLLAAASLAALFAASGACAAQPAPGAVPPVPAMPPAAAVPPPPPGVAPAPDATLDATVTRFVTNPDGDIDGFIGDGGALVRFSPGLGARLAADVRVGDRVQVSGTRDGAGNVMAQRVVAGNGRQFVDLPPADALPPPPREARGIALSRLGVQGRVAHVTTAPRGEPDGVVLTDGTVIKLTPPVAQRFATLVQPGAEVAAQGYGTRNRYGTALQATAFGAPNNLTRLYDDAPPAP</sequence>
<keyword evidence="5" id="KW-1185">Reference proteome</keyword>
<organism evidence="2 4">
    <name type="scientific">Burkholderia glumae</name>
    <name type="common">Pseudomonas glumae</name>
    <dbReference type="NCBI Taxonomy" id="337"/>
    <lineage>
        <taxon>Bacteria</taxon>
        <taxon>Pseudomonadati</taxon>
        <taxon>Pseudomonadota</taxon>
        <taxon>Betaproteobacteria</taxon>
        <taxon>Burkholderiales</taxon>
        <taxon>Burkholderiaceae</taxon>
        <taxon>Burkholderia</taxon>
    </lineage>
</organism>
<evidence type="ECO:0008006" key="6">
    <source>
        <dbReference type="Google" id="ProtNLM"/>
    </source>
</evidence>
<evidence type="ECO:0000313" key="2">
    <source>
        <dbReference type="EMBL" id="QPQ91215.1"/>
    </source>
</evidence>
<keyword evidence="1" id="KW-0732">Signal</keyword>
<reference evidence="2 4" key="1">
    <citation type="submission" date="2020-12" db="EMBL/GenBank/DDBJ databases">
        <title>FDA dAtabase for Regulatory Grade micrObial Sequences (FDA-ARGOS): Supporting development and validation of Infectious Disease Dx tests.</title>
        <authorList>
            <person name="Minogue T."/>
            <person name="Wolcott M."/>
            <person name="Wasieloski L."/>
            <person name="Aguilar W."/>
            <person name="Moore D."/>
            <person name="Jaissle J."/>
            <person name="Tallon L."/>
            <person name="Sadzewicz L."/>
            <person name="Zhao X."/>
            <person name="Boylan J."/>
            <person name="Ott S."/>
            <person name="Bowen H."/>
            <person name="Vavikolanu K."/>
            <person name="Mehta A."/>
            <person name="Aluvathingal J."/>
            <person name="Nadendla S."/>
            <person name="Yan Y."/>
            <person name="Sichtig H."/>
        </authorList>
    </citation>
    <scope>NUCLEOTIDE SEQUENCE [LARGE SCALE GENOMIC DNA]</scope>
    <source>
        <strain evidence="2 4">FDAARGOS_949</strain>
    </source>
</reference>
<dbReference type="AlphaFoldDB" id="A0AAP9Y499"/>